<accession>A0A4D6KU43</accession>
<keyword evidence="3" id="KW-1185">Reference proteome</keyword>
<sequence>MTVRSLQGKQKRKKSAKTAAATGKASGRNTTLRSATTTTRKFNRKGGRSWKLPSGAPTLGSQASSSNPPSGQPM</sequence>
<evidence type="ECO:0000313" key="2">
    <source>
        <dbReference type="EMBL" id="QCD80210.1"/>
    </source>
</evidence>
<dbReference type="Proteomes" id="UP000501690">
    <property type="component" value="Linkage Group LG2"/>
</dbReference>
<dbReference type="AlphaFoldDB" id="A0A4D6KU43"/>
<feature type="compositionally biased region" description="Low complexity" evidence="1">
    <location>
        <begin position="17"/>
        <end position="40"/>
    </location>
</feature>
<evidence type="ECO:0000313" key="3">
    <source>
        <dbReference type="Proteomes" id="UP000501690"/>
    </source>
</evidence>
<gene>
    <name evidence="2" type="ORF">DEO72_LG2g531</name>
</gene>
<organism evidence="2 3">
    <name type="scientific">Vigna unguiculata</name>
    <name type="common">Cowpea</name>
    <dbReference type="NCBI Taxonomy" id="3917"/>
    <lineage>
        <taxon>Eukaryota</taxon>
        <taxon>Viridiplantae</taxon>
        <taxon>Streptophyta</taxon>
        <taxon>Embryophyta</taxon>
        <taxon>Tracheophyta</taxon>
        <taxon>Spermatophyta</taxon>
        <taxon>Magnoliopsida</taxon>
        <taxon>eudicotyledons</taxon>
        <taxon>Gunneridae</taxon>
        <taxon>Pentapetalae</taxon>
        <taxon>rosids</taxon>
        <taxon>fabids</taxon>
        <taxon>Fabales</taxon>
        <taxon>Fabaceae</taxon>
        <taxon>Papilionoideae</taxon>
        <taxon>50 kb inversion clade</taxon>
        <taxon>NPAAA clade</taxon>
        <taxon>indigoferoid/millettioid clade</taxon>
        <taxon>Phaseoleae</taxon>
        <taxon>Vigna</taxon>
    </lineage>
</organism>
<feature type="region of interest" description="Disordered" evidence="1">
    <location>
        <begin position="1"/>
        <end position="74"/>
    </location>
</feature>
<dbReference type="EMBL" id="CP039346">
    <property type="protein sequence ID" value="QCD80210.1"/>
    <property type="molecule type" value="Genomic_DNA"/>
</dbReference>
<protein>
    <submittedName>
        <fullName evidence="2">Uncharacterized protein</fullName>
    </submittedName>
</protein>
<name>A0A4D6KU43_VIGUN</name>
<reference evidence="2 3" key="1">
    <citation type="submission" date="2019-04" db="EMBL/GenBank/DDBJ databases">
        <title>An improved genome assembly and genetic linkage map for asparagus bean, Vigna unguiculata ssp. sesquipedialis.</title>
        <authorList>
            <person name="Xia Q."/>
            <person name="Zhang R."/>
            <person name="Dong Y."/>
        </authorList>
    </citation>
    <scope>NUCLEOTIDE SEQUENCE [LARGE SCALE GENOMIC DNA]</scope>
    <source>
        <tissue evidence="2">Leaf</tissue>
    </source>
</reference>
<feature type="compositionally biased region" description="Polar residues" evidence="1">
    <location>
        <begin position="59"/>
        <end position="74"/>
    </location>
</feature>
<proteinExistence type="predicted"/>
<evidence type="ECO:0000256" key="1">
    <source>
        <dbReference type="SAM" id="MobiDB-lite"/>
    </source>
</evidence>